<name>A0A151JKE8_9VIBR</name>
<comment type="caution">
    <text evidence="2">The sequence shown here is derived from an EMBL/GenBank/DDBJ whole genome shotgun (WGS) entry which is preliminary data.</text>
</comment>
<dbReference type="AlphaFoldDB" id="A0A151JKE8"/>
<dbReference type="InterPro" id="IPR027417">
    <property type="entry name" value="P-loop_NTPase"/>
</dbReference>
<sequence length="326" mass="35918">MSAQHFTDKLGRMIEQDSSLNESQKLQWLTRITEIRQTKINILITGATGCGKSSTINALFATEKAKVGQGVDPETMDIAKFELDNLVLFDSPGLGDGKAADRRHSKNIIDKLNETDQNGNLLIDLVLVVLDGSSRDLGTSFELINQVIIPNLGADKSRLLVAINQADMAMKGRHWDHETNQPEPELVKFLAEKVSSTRRRIFEATQVEVTPIYYAAGYKEGSIEQRPYNMSKLLLHIIQNVQQEKRAALIQDINRESQIWQDDDALLDYQQEINQTLWESVCAGAEKGAEIGGKIGNLFGSAGEKIGSGVGAIVGGVCGFIRSFLS</sequence>
<dbReference type="SUPFAM" id="SSF52540">
    <property type="entry name" value="P-loop containing nucleoside triphosphate hydrolases"/>
    <property type="match status" value="1"/>
</dbReference>
<accession>A0A151JKE8</accession>
<gene>
    <name evidence="2" type="ORF">AUQ44_14270</name>
</gene>
<protein>
    <submittedName>
        <fullName evidence="2">GTP-binding protein</fullName>
    </submittedName>
</protein>
<evidence type="ECO:0000313" key="3">
    <source>
        <dbReference type="Proteomes" id="UP000075349"/>
    </source>
</evidence>
<dbReference type="InterPro" id="IPR006073">
    <property type="entry name" value="GTP-bd"/>
</dbReference>
<evidence type="ECO:0000259" key="1">
    <source>
        <dbReference type="Pfam" id="PF01926"/>
    </source>
</evidence>
<proteinExistence type="predicted"/>
<organism evidence="2 3">
    <name type="scientific">Vibrio cidicii</name>
    <dbReference type="NCBI Taxonomy" id="1763883"/>
    <lineage>
        <taxon>Bacteria</taxon>
        <taxon>Pseudomonadati</taxon>
        <taxon>Pseudomonadota</taxon>
        <taxon>Gammaproteobacteria</taxon>
        <taxon>Vibrionales</taxon>
        <taxon>Vibrionaceae</taxon>
        <taxon>Vibrio</taxon>
    </lineage>
</organism>
<dbReference type="Proteomes" id="UP000075349">
    <property type="component" value="Unassembled WGS sequence"/>
</dbReference>
<dbReference type="EMBL" id="LOMK01000001">
    <property type="protein sequence ID" value="KYN26260.1"/>
    <property type="molecule type" value="Genomic_DNA"/>
</dbReference>
<dbReference type="Gene3D" id="3.40.50.300">
    <property type="entry name" value="P-loop containing nucleotide triphosphate hydrolases"/>
    <property type="match status" value="1"/>
</dbReference>
<dbReference type="Pfam" id="PF01926">
    <property type="entry name" value="MMR_HSR1"/>
    <property type="match status" value="1"/>
</dbReference>
<evidence type="ECO:0000313" key="2">
    <source>
        <dbReference type="EMBL" id="KYN26260.1"/>
    </source>
</evidence>
<reference evidence="3" key="1">
    <citation type="submission" date="2015-12" db="EMBL/GenBank/DDBJ databases">
        <authorList>
            <person name="Tarr C.L."/>
            <person name="Gladney L.M."/>
        </authorList>
    </citation>
    <scope>NUCLEOTIDE SEQUENCE [LARGE SCALE GENOMIC DNA]</scope>
    <source>
        <strain evidence="3">2756-81</strain>
    </source>
</reference>
<dbReference type="GO" id="GO:0005525">
    <property type="term" value="F:GTP binding"/>
    <property type="evidence" value="ECO:0007669"/>
    <property type="project" value="InterPro"/>
</dbReference>
<feature type="domain" description="G" evidence="1">
    <location>
        <begin position="42"/>
        <end position="139"/>
    </location>
</feature>